<keyword evidence="6 19" id="KW-0812">Transmembrane</keyword>
<dbReference type="InterPro" id="IPR034016">
    <property type="entry name" value="M1_APN-typ"/>
</dbReference>
<evidence type="ECO:0000259" key="20">
    <source>
        <dbReference type="Pfam" id="PF01433"/>
    </source>
</evidence>
<dbReference type="OrthoDB" id="10031169at2759"/>
<feature type="binding site" evidence="16">
    <location>
        <position position="476"/>
    </location>
    <ligand>
        <name>Zn(2+)</name>
        <dbReference type="ChEBI" id="CHEBI:29105"/>
        <note>catalytic</note>
    </ligand>
</feature>
<dbReference type="InterPro" id="IPR014782">
    <property type="entry name" value="Peptidase_M1_dom"/>
</dbReference>
<dbReference type="Pfam" id="PF01433">
    <property type="entry name" value="Peptidase_M1"/>
    <property type="match status" value="1"/>
</dbReference>
<dbReference type="SUPFAM" id="SSF55486">
    <property type="entry name" value="Metalloproteases ('zincins'), catalytic domain"/>
    <property type="match status" value="1"/>
</dbReference>
<keyword evidence="11" id="KW-0482">Metalloprotease</keyword>
<feature type="domain" description="Peptidase M1 membrane alanine aminopeptidase" evidence="20">
    <location>
        <begin position="400"/>
        <end position="623"/>
    </location>
</feature>
<evidence type="ECO:0000256" key="15">
    <source>
        <dbReference type="PIRSR" id="PIRSR634016-1"/>
    </source>
</evidence>
<evidence type="ECO:0000256" key="4">
    <source>
        <dbReference type="ARBA" id="ARBA00022622"/>
    </source>
</evidence>
<evidence type="ECO:0000313" key="24">
    <source>
        <dbReference type="Proteomes" id="UP000494106"/>
    </source>
</evidence>
<evidence type="ECO:0000313" key="23">
    <source>
        <dbReference type="EMBL" id="CAB3260799.1"/>
    </source>
</evidence>
<dbReference type="GO" id="GO:0042277">
    <property type="term" value="F:peptide binding"/>
    <property type="evidence" value="ECO:0007669"/>
    <property type="project" value="TreeGrafter"/>
</dbReference>
<dbReference type="GO" id="GO:0005615">
    <property type="term" value="C:extracellular space"/>
    <property type="evidence" value="ECO:0007669"/>
    <property type="project" value="TreeGrafter"/>
</dbReference>
<keyword evidence="10 19" id="KW-1133">Transmembrane helix</keyword>
<feature type="region of interest" description="Disordered" evidence="18">
    <location>
        <begin position="201"/>
        <end position="221"/>
    </location>
</feature>
<dbReference type="InterPro" id="IPR042097">
    <property type="entry name" value="Aminopeptidase_N-like_N_sf"/>
</dbReference>
<feature type="compositionally biased region" description="Polar residues" evidence="18">
    <location>
        <begin position="1075"/>
        <end position="1093"/>
    </location>
</feature>
<evidence type="ECO:0000259" key="22">
    <source>
        <dbReference type="Pfam" id="PF17900"/>
    </source>
</evidence>
<evidence type="ECO:0000256" key="13">
    <source>
        <dbReference type="ARBA" id="ARBA00023180"/>
    </source>
</evidence>
<evidence type="ECO:0008006" key="25">
    <source>
        <dbReference type="Google" id="ProtNLM"/>
    </source>
</evidence>
<evidence type="ECO:0000256" key="19">
    <source>
        <dbReference type="SAM" id="Phobius"/>
    </source>
</evidence>
<dbReference type="GO" id="GO:0043171">
    <property type="term" value="P:peptide catabolic process"/>
    <property type="evidence" value="ECO:0007669"/>
    <property type="project" value="TreeGrafter"/>
</dbReference>
<dbReference type="InterPro" id="IPR045357">
    <property type="entry name" value="Aminopeptidase_N-like_N"/>
</dbReference>
<dbReference type="PANTHER" id="PTHR11533">
    <property type="entry name" value="PROTEASE M1 ZINC METALLOPROTEASE"/>
    <property type="match status" value="1"/>
</dbReference>
<evidence type="ECO:0000256" key="11">
    <source>
        <dbReference type="ARBA" id="ARBA00023049"/>
    </source>
</evidence>
<keyword evidence="24" id="KW-1185">Reference proteome</keyword>
<comment type="cofactor">
    <cofactor evidence="16">
        <name>Zn(2+)</name>
        <dbReference type="ChEBI" id="CHEBI:29105"/>
    </cofactor>
    <text evidence="16">Binds 1 zinc ion per subunit.</text>
</comment>
<dbReference type="InterPro" id="IPR024571">
    <property type="entry name" value="ERAP1-like_C_dom"/>
</dbReference>
<evidence type="ECO:0000256" key="16">
    <source>
        <dbReference type="PIRSR" id="PIRSR634016-3"/>
    </source>
</evidence>
<dbReference type="CDD" id="cd09601">
    <property type="entry name" value="M1_APN-Q_like"/>
    <property type="match status" value="1"/>
</dbReference>
<dbReference type="InterPro" id="IPR027268">
    <property type="entry name" value="Peptidase_M4/M1_CTD_sf"/>
</dbReference>
<sequence>MTLSNSRQQFLPYESQTPEDLGYGRKGGVFVSYCICTSFIIFAIIIAVIVGVMVHFITYFKLSQKTVDFWDETEPFGQTGGPSPDLRLPSHIVPSYYRLKLKTDLENATFSGDVFITIRASRQAREIILHAKNLSINSNAKLTEQIYEKVETLRTKVKRDVADANVTISENVTTEAPTTTLSNETNSAITEVLNIDNTTDTNVTQVPTTTTSQPPPKPIDTEITHSAVRTIKILSIREGTGDRIIIMLESPMKSNVDYILQLSFEGVISNSLTGFYKSTYKNTQGEVKNLGVTQFEPTSARSAFPCFDEPAFKAKFEISIAHLQNLTALSNMKVVAQEPIPESAGWQWTHFDRSVSMSTYLVAYVISDFKFLETSYTSKANVTIPVKVWTRPELISKANYALNITPKLLTYYEEVFGLPYELDKMDLIAIPDFSSGAMENWGLVTFRETTLLFDEAESVPRDKQNVAIDVAHELAHQWFGNLVTMRWWTDLWLNEGFATYIEYVGVDRIAPEWDMFESFSRDKMDLLRSDALKNTSPVSRQVLDASEISQKFDEISYTKGANLIRMLNHTISEEMFHKGLVIYLNDWKYLNAEETDLWESMSKATKSDPALKNLSVVDFMKTWTKQAGYPVVNVNRNYENGNIEFEQRLFTTATEPYQKMVDQLWHIPLSYAVVDAPGPWTSAPQAWLRSRLAVINVNITATQAFYVNVGAIGYYRVNYDQNNWRLLSEALQSGHIKSPITKSQLIDDAFNLAKVGQLNYSYALGLTTCVRNGENSKMVWDQLLNNMAFLKHNLKPTSGYLYFLDYMKIILAKQLEIVNYGLDKPKDDNDAFLIENLVMWECYVESPRCLKWAREQFDNWTQQADVNNNPIPSYLRPLVYNMALRHGGRAEFDFLWKVFMNSTDPTVKSLIINNLPSVRDESLIQMLLEKSISEIPKQYAVAAWSVEAPLGTRVAQDFLLKHFDLLHATFSDMDAFMFPAVVSGAFGLITTDDELAKLKSFALKHKQKLLPMSQVLQKLVDTATFRIAWIKKHAPGITRWFQDFVSENSNTTVSPPRATVTSSPSNVTSSDVTTAAPNSTTIPTPLPETSTNV</sequence>
<dbReference type="Proteomes" id="UP000494106">
    <property type="component" value="Unassembled WGS sequence"/>
</dbReference>
<dbReference type="FunFam" id="1.10.390.10:FF:000016">
    <property type="entry name" value="Glutamyl aminopeptidase"/>
    <property type="match status" value="1"/>
</dbReference>
<feature type="domain" description="Aminopeptidase N-like N-terminal" evidence="22">
    <location>
        <begin position="236"/>
        <end position="361"/>
    </location>
</feature>
<dbReference type="PRINTS" id="PR00756">
    <property type="entry name" value="ALADIPTASE"/>
</dbReference>
<dbReference type="GO" id="GO:0006508">
    <property type="term" value="P:proteolysis"/>
    <property type="evidence" value="ECO:0007669"/>
    <property type="project" value="UniProtKB-KW"/>
</dbReference>
<keyword evidence="12 19" id="KW-0472">Membrane</keyword>
<feature type="compositionally biased region" description="Low complexity" evidence="18">
    <location>
        <begin position="201"/>
        <end position="212"/>
    </location>
</feature>
<keyword evidence="7 16" id="KW-0479">Metal-binding</keyword>
<evidence type="ECO:0000256" key="9">
    <source>
        <dbReference type="ARBA" id="ARBA00022833"/>
    </source>
</evidence>
<dbReference type="GO" id="GO:0070006">
    <property type="term" value="F:metalloaminopeptidase activity"/>
    <property type="evidence" value="ECO:0007669"/>
    <property type="project" value="TreeGrafter"/>
</dbReference>
<feature type="domain" description="Aminopeptidase N-like N-terminal" evidence="22">
    <location>
        <begin position="93"/>
        <end position="179"/>
    </location>
</feature>
<feature type="domain" description="ERAP1-like C-terminal" evidence="21">
    <location>
        <begin position="705"/>
        <end position="1019"/>
    </location>
</feature>
<dbReference type="GO" id="GO:0008270">
    <property type="term" value="F:zinc ion binding"/>
    <property type="evidence" value="ECO:0007669"/>
    <property type="project" value="InterPro"/>
</dbReference>
<dbReference type="Pfam" id="PF11838">
    <property type="entry name" value="ERAP1_C"/>
    <property type="match status" value="1"/>
</dbReference>
<organism evidence="23 24">
    <name type="scientific">Arctia plantaginis</name>
    <name type="common">Wood tiger moth</name>
    <name type="synonym">Phalaena plantaginis</name>
    <dbReference type="NCBI Taxonomy" id="874455"/>
    <lineage>
        <taxon>Eukaryota</taxon>
        <taxon>Metazoa</taxon>
        <taxon>Ecdysozoa</taxon>
        <taxon>Arthropoda</taxon>
        <taxon>Hexapoda</taxon>
        <taxon>Insecta</taxon>
        <taxon>Pterygota</taxon>
        <taxon>Neoptera</taxon>
        <taxon>Endopterygota</taxon>
        <taxon>Lepidoptera</taxon>
        <taxon>Glossata</taxon>
        <taxon>Ditrysia</taxon>
        <taxon>Noctuoidea</taxon>
        <taxon>Erebidae</taxon>
        <taxon>Arctiinae</taxon>
        <taxon>Arctia</taxon>
    </lineage>
</organism>
<evidence type="ECO:0000256" key="17">
    <source>
        <dbReference type="PIRSR" id="PIRSR634016-4"/>
    </source>
</evidence>
<evidence type="ECO:0000259" key="21">
    <source>
        <dbReference type="Pfam" id="PF11838"/>
    </source>
</evidence>
<comment type="caution">
    <text evidence="23">The sequence shown here is derived from an EMBL/GenBank/DDBJ whole genome shotgun (WGS) entry which is preliminary data.</text>
</comment>
<evidence type="ECO:0000256" key="1">
    <source>
        <dbReference type="ARBA" id="ARBA00004167"/>
    </source>
</evidence>
<protein>
    <recommendedName>
        <fullName evidence="25">Aminopeptidase</fullName>
    </recommendedName>
</protein>
<feature type="binding site" evidence="16">
    <location>
        <position position="472"/>
    </location>
    <ligand>
        <name>Zn(2+)</name>
        <dbReference type="ChEBI" id="CHEBI:29105"/>
        <note>catalytic</note>
    </ligand>
</feature>
<dbReference type="Pfam" id="PF17900">
    <property type="entry name" value="Peptidase_M1_N"/>
    <property type="match status" value="2"/>
</dbReference>
<proteinExistence type="inferred from homology"/>
<comment type="similarity">
    <text evidence="3">Belongs to the peptidase M1 family.</text>
</comment>
<evidence type="ECO:0000256" key="2">
    <source>
        <dbReference type="ARBA" id="ARBA00004609"/>
    </source>
</evidence>
<accession>A0A8S1BNQ5</accession>
<dbReference type="PANTHER" id="PTHR11533:SF294">
    <property type="entry name" value="THYROTROPIN-RELEASING HORMONE-DEGRADING ECTOENZYME"/>
    <property type="match status" value="1"/>
</dbReference>
<dbReference type="GO" id="GO:0098552">
    <property type="term" value="C:side of membrane"/>
    <property type="evidence" value="ECO:0007669"/>
    <property type="project" value="UniProtKB-KW"/>
</dbReference>
<dbReference type="Gene3D" id="1.25.50.20">
    <property type="match status" value="1"/>
</dbReference>
<reference evidence="23 24" key="1">
    <citation type="submission" date="2020-04" db="EMBL/GenBank/DDBJ databases">
        <authorList>
            <person name="Wallbank WR R."/>
            <person name="Pardo Diaz C."/>
            <person name="Kozak K."/>
            <person name="Martin S."/>
            <person name="Jiggins C."/>
            <person name="Moest M."/>
            <person name="Warren A I."/>
            <person name="Byers J.R.P. K."/>
            <person name="Montejo-Kovacevich G."/>
            <person name="Yen C E."/>
        </authorList>
    </citation>
    <scope>NUCLEOTIDE SEQUENCE [LARGE SCALE GENOMIC DNA]</scope>
</reference>
<keyword evidence="9 16" id="KW-0862">Zinc</keyword>
<feature type="site" description="Transition state stabilizer" evidence="17">
    <location>
        <position position="557"/>
    </location>
</feature>
<dbReference type="InterPro" id="IPR050344">
    <property type="entry name" value="Peptidase_M1_aminopeptidases"/>
</dbReference>
<gene>
    <name evidence="23" type="ORF">APLA_LOCUS17548</name>
</gene>
<evidence type="ECO:0000256" key="6">
    <source>
        <dbReference type="ARBA" id="ARBA00022692"/>
    </source>
</evidence>
<evidence type="ECO:0000256" key="18">
    <source>
        <dbReference type="SAM" id="MobiDB-lite"/>
    </source>
</evidence>
<feature type="region of interest" description="Disordered" evidence="18">
    <location>
        <begin position="1049"/>
        <end position="1093"/>
    </location>
</feature>
<keyword evidence="4" id="KW-0336">GPI-anchor</keyword>
<dbReference type="InterPro" id="IPR001930">
    <property type="entry name" value="Peptidase_M1"/>
</dbReference>
<dbReference type="GO" id="GO:0005886">
    <property type="term" value="C:plasma membrane"/>
    <property type="evidence" value="ECO:0007669"/>
    <property type="project" value="UniProtKB-SubCell"/>
</dbReference>
<dbReference type="Gene3D" id="1.10.390.10">
    <property type="entry name" value="Neutral Protease Domain 2"/>
    <property type="match status" value="1"/>
</dbReference>
<evidence type="ECO:0000256" key="7">
    <source>
        <dbReference type="ARBA" id="ARBA00022723"/>
    </source>
</evidence>
<feature type="transmembrane region" description="Helical" evidence="19">
    <location>
        <begin position="30"/>
        <end position="57"/>
    </location>
</feature>
<comment type="subcellular location">
    <subcellularLocation>
        <location evidence="2">Cell membrane</location>
        <topology evidence="2">Lipid-anchor</topology>
        <topology evidence="2">GPI-anchor</topology>
    </subcellularLocation>
    <subcellularLocation>
        <location evidence="1">Membrane</location>
        <topology evidence="1">Single-pass membrane protein</topology>
    </subcellularLocation>
</comment>
<evidence type="ECO:0000256" key="14">
    <source>
        <dbReference type="ARBA" id="ARBA00023288"/>
    </source>
</evidence>
<keyword evidence="14" id="KW-0449">Lipoprotein</keyword>
<evidence type="ECO:0000256" key="8">
    <source>
        <dbReference type="ARBA" id="ARBA00022801"/>
    </source>
</evidence>
<dbReference type="Gene3D" id="2.60.40.1910">
    <property type="match status" value="1"/>
</dbReference>
<keyword evidence="13" id="KW-0325">Glycoprotein</keyword>
<name>A0A8S1BNQ5_ARCPL</name>
<dbReference type="GO" id="GO:0005737">
    <property type="term" value="C:cytoplasm"/>
    <property type="evidence" value="ECO:0007669"/>
    <property type="project" value="TreeGrafter"/>
</dbReference>
<feature type="compositionally biased region" description="Low complexity" evidence="18">
    <location>
        <begin position="1059"/>
        <end position="1074"/>
    </location>
</feature>
<keyword evidence="8" id="KW-0378">Hydrolase</keyword>
<dbReference type="AlphaFoldDB" id="A0A8S1BNQ5"/>
<feature type="binding site" evidence="16">
    <location>
        <position position="495"/>
    </location>
    <ligand>
        <name>Zn(2+)</name>
        <dbReference type="ChEBI" id="CHEBI:29105"/>
        <note>catalytic</note>
    </ligand>
</feature>
<dbReference type="EMBL" id="CADEBC010000790">
    <property type="protein sequence ID" value="CAB3260799.1"/>
    <property type="molecule type" value="Genomic_DNA"/>
</dbReference>
<keyword evidence="5" id="KW-0645">Protease</keyword>
<feature type="active site" description="Proton acceptor" evidence="15">
    <location>
        <position position="473"/>
    </location>
</feature>
<dbReference type="SUPFAM" id="SSF63737">
    <property type="entry name" value="Leukotriene A4 hydrolase N-terminal domain"/>
    <property type="match status" value="1"/>
</dbReference>
<dbReference type="Gene3D" id="2.60.40.1730">
    <property type="entry name" value="tricorn interacting facor f3 domain"/>
    <property type="match status" value="1"/>
</dbReference>
<evidence type="ECO:0000256" key="5">
    <source>
        <dbReference type="ARBA" id="ARBA00022670"/>
    </source>
</evidence>
<evidence type="ECO:0000256" key="3">
    <source>
        <dbReference type="ARBA" id="ARBA00010136"/>
    </source>
</evidence>
<evidence type="ECO:0000256" key="10">
    <source>
        <dbReference type="ARBA" id="ARBA00022989"/>
    </source>
</evidence>
<evidence type="ECO:0000256" key="12">
    <source>
        <dbReference type="ARBA" id="ARBA00023136"/>
    </source>
</evidence>